<accession>A0AAW9QJD6</accession>
<gene>
    <name evidence="4" type="ORF">V0288_08245</name>
</gene>
<organism evidence="4 5">
    <name type="scientific">Pannus brasiliensis CCIBt3594</name>
    <dbReference type="NCBI Taxonomy" id="1427578"/>
    <lineage>
        <taxon>Bacteria</taxon>
        <taxon>Bacillati</taxon>
        <taxon>Cyanobacteriota</taxon>
        <taxon>Cyanophyceae</taxon>
        <taxon>Oscillatoriophycideae</taxon>
        <taxon>Chroococcales</taxon>
        <taxon>Microcystaceae</taxon>
        <taxon>Pannus</taxon>
    </lineage>
</organism>
<evidence type="ECO:0000256" key="2">
    <source>
        <dbReference type="ARBA" id="ARBA00022801"/>
    </source>
</evidence>
<sequence length="229" mass="26742">MSFDGDRYEFVYIAGVEEAIDKAGFTPLTSFPDLHKFYRSTDLFFLFANRLMRPSRPDYQQYIEYLNLSGKSYNSLDILSRSGGKKATDNLEIFGISELDDNNFYHLYFFTHGLRYHPESLEKAQNLQENEPVFLVSEPDNSHDPQAIYVTTEDKYNIGYCPRYLTDDIHQFLESEPESIRVTVEKVNPPPAPIQFRVLCHLIARNFDNYQPFSSEKYRSIAERELTVP</sequence>
<dbReference type="GO" id="GO:0003676">
    <property type="term" value="F:nucleic acid binding"/>
    <property type="evidence" value="ECO:0007669"/>
    <property type="project" value="InterPro"/>
</dbReference>
<feature type="domain" description="HIRAN" evidence="3">
    <location>
        <begin position="104"/>
        <end position="206"/>
    </location>
</feature>
<dbReference type="SMART" id="SM00910">
    <property type="entry name" value="HIRAN"/>
    <property type="match status" value="1"/>
</dbReference>
<comment type="caution">
    <text evidence="4">The sequence shown here is derived from an EMBL/GenBank/DDBJ whole genome shotgun (WGS) entry which is preliminary data.</text>
</comment>
<evidence type="ECO:0000313" key="4">
    <source>
        <dbReference type="EMBL" id="MEG3437105.1"/>
    </source>
</evidence>
<evidence type="ECO:0000313" key="5">
    <source>
        <dbReference type="Proteomes" id="UP001328733"/>
    </source>
</evidence>
<evidence type="ECO:0000259" key="3">
    <source>
        <dbReference type="SMART" id="SM00910"/>
    </source>
</evidence>
<dbReference type="GO" id="GO:0008270">
    <property type="term" value="F:zinc ion binding"/>
    <property type="evidence" value="ECO:0007669"/>
    <property type="project" value="InterPro"/>
</dbReference>
<proteinExistence type="predicted"/>
<dbReference type="Pfam" id="PF08797">
    <property type="entry name" value="HIRAN"/>
    <property type="match status" value="1"/>
</dbReference>
<name>A0AAW9QJD6_9CHRO</name>
<dbReference type="AlphaFoldDB" id="A0AAW9QJD6"/>
<dbReference type="Gene3D" id="3.30.70.2330">
    <property type="match status" value="1"/>
</dbReference>
<keyword evidence="5" id="KW-1185">Reference proteome</keyword>
<reference evidence="4 5" key="1">
    <citation type="submission" date="2024-01" db="EMBL/GenBank/DDBJ databases">
        <title>Genomic insights into the taxonomy and metabolism of the cyanobacterium Pannus brasiliensis CCIBt3594.</title>
        <authorList>
            <person name="Machado M."/>
            <person name="Botero N.B."/>
            <person name="Andreote A.P.D."/>
            <person name="Feitosa A.M.T."/>
            <person name="Popin R."/>
            <person name="Sivonen K."/>
            <person name="Fiore M.F."/>
        </authorList>
    </citation>
    <scope>NUCLEOTIDE SEQUENCE [LARGE SCALE GENOMIC DNA]</scope>
    <source>
        <strain evidence="4 5">CCIBt3594</strain>
    </source>
</reference>
<keyword evidence="1" id="KW-0479">Metal-binding</keyword>
<dbReference type="Proteomes" id="UP001328733">
    <property type="component" value="Unassembled WGS sequence"/>
</dbReference>
<dbReference type="InterPro" id="IPR014905">
    <property type="entry name" value="HIRAN"/>
</dbReference>
<evidence type="ECO:0000256" key="1">
    <source>
        <dbReference type="ARBA" id="ARBA00022723"/>
    </source>
</evidence>
<keyword evidence="2" id="KW-0378">Hydrolase</keyword>
<dbReference type="EMBL" id="JBAFSM010000012">
    <property type="protein sequence ID" value="MEG3437105.1"/>
    <property type="molecule type" value="Genomic_DNA"/>
</dbReference>
<protein>
    <submittedName>
        <fullName evidence="4">HIRAN domain-containing protein</fullName>
    </submittedName>
</protein>
<dbReference type="RefSeq" id="WP_332864585.1">
    <property type="nucleotide sequence ID" value="NZ_JBAFSM010000012.1"/>
</dbReference>
<dbReference type="GO" id="GO:0016818">
    <property type="term" value="F:hydrolase activity, acting on acid anhydrides, in phosphorus-containing anhydrides"/>
    <property type="evidence" value="ECO:0007669"/>
    <property type="project" value="InterPro"/>
</dbReference>